<sequence length="92" mass="9199">MGVVCGVAGGCGRFCPSSGDRSRFCRGAGGCREGRGGGVGDLERHRAQGDVVERLDALAARVGRGAGVRNGAAFRRAPSPGIATVSVRLSAG</sequence>
<name>A0A6F9EGC3_9BACL</name>
<proteinExistence type="predicted"/>
<dbReference type="EMBL" id="LR792683">
    <property type="protein sequence ID" value="CAB3395381.1"/>
    <property type="molecule type" value="Genomic_DNA"/>
</dbReference>
<dbReference type="AlphaFoldDB" id="A0A6F9EGC3"/>
<protein>
    <submittedName>
        <fullName evidence="1">Uncharacterized protein</fullName>
    </submittedName>
</protein>
<accession>A0A6F9EGC3</accession>
<evidence type="ECO:0000313" key="1">
    <source>
        <dbReference type="EMBL" id="CAB3395381.1"/>
    </source>
</evidence>
<reference evidence="1 2" key="1">
    <citation type="submission" date="2020-04" db="EMBL/GenBank/DDBJ databases">
        <authorList>
            <person name="Hogendoorn C."/>
        </authorList>
    </citation>
    <scope>NUCLEOTIDE SEQUENCE [LARGE SCALE GENOMIC DNA]</scope>
    <source>
        <strain evidence="1">COOX1</strain>
    </source>
</reference>
<organism evidence="1 2">
    <name type="scientific">Kyrpidia spormannii</name>
    <dbReference type="NCBI Taxonomy" id="2055160"/>
    <lineage>
        <taxon>Bacteria</taxon>
        <taxon>Bacillati</taxon>
        <taxon>Bacillota</taxon>
        <taxon>Bacilli</taxon>
        <taxon>Bacillales</taxon>
        <taxon>Alicyclobacillaceae</taxon>
        <taxon>Kyrpidia</taxon>
    </lineage>
</organism>
<evidence type="ECO:0000313" key="2">
    <source>
        <dbReference type="Proteomes" id="UP000502196"/>
    </source>
</evidence>
<gene>
    <name evidence="1" type="ORF">COOX1_2883</name>
</gene>
<dbReference type="Proteomes" id="UP000502196">
    <property type="component" value="Chromosome"/>
</dbReference>